<gene>
    <name evidence="2" type="ORF">SAMN06265222_104123</name>
</gene>
<comment type="caution">
    <text evidence="2">The sequence shown here is derived from an EMBL/GenBank/DDBJ whole genome shotgun (WGS) entry which is preliminary data.</text>
</comment>
<dbReference type="EMBL" id="FXUG01000004">
    <property type="protein sequence ID" value="SMP53503.1"/>
    <property type="molecule type" value="Genomic_DNA"/>
</dbReference>
<keyword evidence="1" id="KW-0472">Membrane</keyword>
<reference evidence="2 3" key="1">
    <citation type="submission" date="2017-05" db="EMBL/GenBank/DDBJ databases">
        <authorList>
            <person name="Varghese N."/>
            <person name="Submissions S."/>
        </authorList>
    </citation>
    <scope>NUCLEOTIDE SEQUENCE [LARGE SCALE GENOMIC DNA]</scope>
    <source>
        <strain evidence="2 3">DSM 25457</strain>
    </source>
</reference>
<proteinExistence type="predicted"/>
<name>A0ABY1PZ59_9BACT</name>
<keyword evidence="1" id="KW-0812">Transmembrane</keyword>
<keyword evidence="1" id="KW-1133">Transmembrane helix</keyword>
<sequence>MIARNRTGGKRFGWRYLVPATILACIGASFTYRAVAMQFRRDYLWSQGFGVFTTDGSNSGMPIDAYVGWMHTFSAPFYVLALFVLYRLSRRFAVDRMIKLVRGDRSSSLGPGRIRVPSTRWLLRRFRCLRRGPQFRGPAPC</sequence>
<keyword evidence="3" id="KW-1185">Reference proteome</keyword>
<protein>
    <submittedName>
        <fullName evidence="2">Uncharacterized protein</fullName>
    </submittedName>
</protein>
<organism evidence="2 3">
    <name type="scientific">Neorhodopirellula lusitana</name>
    <dbReference type="NCBI Taxonomy" id="445327"/>
    <lineage>
        <taxon>Bacteria</taxon>
        <taxon>Pseudomonadati</taxon>
        <taxon>Planctomycetota</taxon>
        <taxon>Planctomycetia</taxon>
        <taxon>Pirellulales</taxon>
        <taxon>Pirellulaceae</taxon>
        <taxon>Neorhodopirellula</taxon>
    </lineage>
</organism>
<evidence type="ECO:0000313" key="3">
    <source>
        <dbReference type="Proteomes" id="UP001158067"/>
    </source>
</evidence>
<feature type="transmembrane region" description="Helical" evidence="1">
    <location>
        <begin position="12"/>
        <end position="35"/>
    </location>
</feature>
<dbReference type="Proteomes" id="UP001158067">
    <property type="component" value="Unassembled WGS sequence"/>
</dbReference>
<evidence type="ECO:0000313" key="2">
    <source>
        <dbReference type="EMBL" id="SMP53503.1"/>
    </source>
</evidence>
<accession>A0ABY1PZ59</accession>
<feature type="transmembrane region" description="Helical" evidence="1">
    <location>
        <begin position="66"/>
        <end position="88"/>
    </location>
</feature>
<evidence type="ECO:0000256" key="1">
    <source>
        <dbReference type="SAM" id="Phobius"/>
    </source>
</evidence>